<evidence type="ECO:0000256" key="1">
    <source>
        <dbReference type="ARBA" id="ARBA00004141"/>
    </source>
</evidence>
<evidence type="ECO:0000256" key="3">
    <source>
        <dbReference type="ARBA" id="ARBA00022448"/>
    </source>
</evidence>
<evidence type="ECO:0000256" key="7">
    <source>
        <dbReference type="SAM" id="Phobius"/>
    </source>
</evidence>
<feature type="transmembrane region" description="Helical" evidence="7">
    <location>
        <begin position="116"/>
        <end position="140"/>
    </location>
</feature>
<keyword evidence="4 7" id="KW-0812">Transmembrane</keyword>
<dbReference type="AlphaFoldDB" id="A0A9P4Z3Q7"/>
<feature type="transmembrane region" description="Helical" evidence="7">
    <location>
        <begin position="182"/>
        <end position="205"/>
    </location>
</feature>
<dbReference type="InterPro" id="IPR005829">
    <property type="entry name" value="Sugar_transporter_CS"/>
</dbReference>
<dbReference type="InterPro" id="IPR020846">
    <property type="entry name" value="MFS_dom"/>
</dbReference>
<feature type="transmembrane region" description="Helical" evidence="7">
    <location>
        <begin position="152"/>
        <end position="176"/>
    </location>
</feature>
<dbReference type="OrthoDB" id="4540492at2759"/>
<evidence type="ECO:0000313" key="10">
    <source>
        <dbReference type="Proteomes" id="UP000749293"/>
    </source>
</evidence>
<feature type="transmembrane region" description="Helical" evidence="7">
    <location>
        <begin position="411"/>
        <end position="432"/>
    </location>
</feature>
<dbReference type="GeneID" id="55966938"/>
<dbReference type="EMBL" id="JAANYQ010000001">
    <property type="protein sequence ID" value="KAF4126971.1"/>
    <property type="molecule type" value="Genomic_DNA"/>
</dbReference>
<gene>
    <name evidence="9" type="ORF">GMORB2_0708</name>
</gene>
<dbReference type="PROSITE" id="PS00217">
    <property type="entry name" value="SUGAR_TRANSPORT_2"/>
    <property type="match status" value="1"/>
</dbReference>
<dbReference type="Proteomes" id="UP000749293">
    <property type="component" value="Unassembled WGS sequence"/>
</dbReference>
<feature type="transmembrane region" description="Helical" evidence="7">
    <location>
        <begin position="341"/>
        <end position="364"/>
    </location>
</feature>
<keyword evidence="6 7" id="KW-0472">Membrane</keyword>
<feature type="transmembrane region" description="Helical" evidence="7">
    <location>
        <begin position="60"/>
        <end position="82"/>
    </location>
</feature>
<dbReference type="FunFam" id="1.20.1250.20:FF:000134">
    <property type="entry name" value="MFS sugar transporter protein"/>
    <property type="match status" value="1"/>
</dbReference>
<feature type="domain" description="Major facilitator superfamily (MFS) profile" evidence="8">
    <location>
        <begin position="27"/>
        <end position="463"/>
    </location>
</feature>
<dbReference type="Pfam" id="PF00083">
    <property type="entry name" value="Sugar_tr"/>
    <property type="match status" value="1"/>
</dbReference>
<comment type="subcellular location">
    <subcellularLocation>
        <location evidence="1">Membrane</location>
        <topology evidence="1">Multi-pass membrane protein</topology>
    </subcellularLocation>
</comment>
<evidence type="ECO:0000256" key="5">
    <source>
        <dbReference type="ARBA" id="ARBA00022989"/>
    </source>
</evidence>
<dbReference type="PRINTS" id="PR00171">
    <property type="entry name" value="SUGRTRNSPORT"/>
</dbReference>
<feature type="transmembrane region" description="Helical" evidence="7">
    <location>
        <begin position="438"/>
        <end position="460"/>
    </location>
</feature>
<comment type="similarity">
    <text evidence="2">Belongs to the major facilitator superfamily. Sugar transporter (TC 2.A.1.1) family.</text>
</comment>
<proteinExistence type="inferred from homology"/>
<evidence type="ECO:0000259" key="8">
    <source>
        <dbReference type="PROSITE" id="PS50850"/>
    </source>
</evidence>
<dbReference type="GO" id="GO:0005351">
    <property type="term" value="F:carbohydrate:proton symporter activity"/>
    <property type="evidence" value="ECO:0007669"/>
    <property type="project" value="TreeGrafter"/>
</dbReference>
<feature type="transmembrane region" description="Helical" evidence="7">
    <location>
        <begin position="274"/>
        <end position="296"/>
    </location>
</feature>
<dbReference type="PROSITE" id="PS50850">
    <property type="entry name" value="MFS"/>
    <property type="match status" value="1"/>
</dbReference>
<evidence type="ECO:0000256" key="6">
    <source>
        <dbReference type="ARBA" id="ARBA00023136"/>
    </source>
</evidence>
<feature type="transmembrane region" description="Helical" evidence="7">
    <location>
        <begin position="370"/>
        <end position="390"/>
    </location>
</feature>
<dbReference type="InterPro" id="IPR003663">
    <property type="entry name" value="Sugar/inositol_transpt"/>
</dbReference>
<dbReference type="PANTHER" id="PTHR48022:SF31">
    <property type="entry name" value="HEXOSE TRANSPORTER"/>
    <property type="match status" value="1"/>
</dbReference>
<comment type="caution">
    <text evidence="9">The sequence shown here is derived from an EMBL/GenBank/DDBJ whole genome shotgun (WGS) entry which is preliminary data.</text>
</comment>
<protein>
    <submittedName>
        <fullName evidence="9">Sugar (And other) transporter</fullName>
    </submittedName>
</protein>
<dbReference type="InterPro" id="IPR036259">
    <property type="entry name" value="MFS_trans_sf"/>
</dbReference>
<dbReference type="InterPro" id="IPR005828">
    <property type="entry name" value="MFS_sugar_transport-like"/>
</dbReference>
<organism evidence="9 10">
    <name type="scientific">Geosmithia morbida</name>
    <dbReference type="NCBI Taxonomy" id="1094350"/>
    <lineage>
        <taxon>Eukaryota</taxon>
        <taxon>Fungi</taxon>
        <taxon>Dikarya</taxon>
        <taxon>Ascomycota</taxon>
        <taxon>Pezizomycotina</taxon>
        <taxon>Sordariomycetes</taxon>
        <taxon>Hypocreomycetidae</taxon>
        <taxon>Hypocreales</taxon>
        <taxon>Bionectriaceae</taxon>
        <taxon>Geosmithia</taxon>
    </lineage>
</organism>
<sequence length="517" mass="56047">MAVALVEVMSRFPSWVPGSSMVVNALVSMLSFSTASVLGYDASMMNAFNILPSYTEYFSLTAATIGLNSGIVWIGACVGSLAPIKLPDHIGRKPALFYSAMVSMIGSALQTGSQDIAMFLVARFILGVGVGGTYVAEPILITETLPTKYRALGLGAFTDVYYVGGLMSSGITYGTAKISSTWAWRVPSLLQLVFTIVSVATLPWIPESPRYLAHRARLDEALKAIAQACSDGDLSDTESQAQLLQMTQSLKFELNIEEPSVWEIARNPALRKPIIIVFTVAVVTMMAGSNIFSYYLGTSLTNAGITDPTTQLEISIILNAFCLVVSVVGTFLADSLGRKQLALISTAGCTVFLFIIGALARYYGTSTNETAIYASIAMMFLAQGFYSFGWTPLATMYPPEVLNYQIRSVGMSWFVTWQNLVLLVPIFAYPVAVESIGWIIYMINGAFDFLALFAIAFYWVETRNLSLEAAKLFDPRVEAEIIDIEATVQKIEPGSVNIIDETVRETKAAAGDAYGSP</sequence>
<dbReference type="GO" id="GO:0016020">
    <property type="term" value="C:membrane"/>
    <property type="evidence" value="ECO:0007669"/>
    <property type="project" value="UniProtKB-SubCell"/>
</dbReference>
<keyword evidence="10" id="KW-1185">Reference proteome</keyword>
<feature type="transmembrane region" description="Helical" evidence="7">
    <location>
        <begin position="21"/>
        <end position="40"/>
    </location>
</feature>
<name>A0A9P4Z3Q7_9HYPO</name>
<reference evidence="9" key="1">
    <citation type="submission" date="2020-03" db="EMBL/GenBank/DDBJ databases">
        <title>Site-based positive gene gene selection in Geosmithia morbida across the United States reveals a broad range of putative effectors and factors for local host and environmental adapation.</title>
        <authorList>
            <person name="Onufrak A."/>
            <person name="Murdoch R.W."/>
            <person name="Gazis R."/>
            <person name="Huff M."/>
            <person name="Staton M."/>
            <person name="Klingeman W."/>
            <person name="Hadziabdic D."/>
        </authorList>
    </citation>
    <scope>NUCLEOTIDE SEQUENCE</scope>
    <source>
        <strain evidence="9">1262</strain>
    </source>
</reference>
<dbReference type="PANTHER" id="PTHR48022">
    <property type="entry name" value="PLASTIDIC GLUCOSE TRANSPORTER 4"/>
    <property type="match status" value="1"/>
</dbReference>
<dbReference type="RefSeq" id="XP_035325623.1">
    <property type="nucleotide sequence ID" value="XM_035462693.1"/>
</dbReference>
<dbReference type="InterPro" id="IPR050360">
    <property type="entry name" value="MFS_Sugar_Transporters"/>
</dbReference>
<keyword evidence="5 7" id="KW-1133">Transmembrane helix</keyword>
<dbReference type="SUPFAM" id="SSF103473">
    <property type="entry name" value="MFS general substrate transporter"/>
    <property type="match status" value="1"/>
</dbReference>
<feature type="transmembrane region" description="Helical" evidence="7">
    <location>
        <begin position="316"/>
        <end position="334"/>
    </location>
</feature>
<dbReference type="Gene3D" id="1.20.1250.20">
    <property type="entry name" value="MFS general substrate transporter like domains"/>
    <property type="match status" value="1"/>
</dbReference>
<evidence type="ECO:0000313" key="9">
    <source>
        <dbReference type="EMBL" id="KAF4126971.1"/>
    </source>
</evidence>
<accession>A0A9P4Z3Q7</accession>
<keyword evidence="3" id="KW-0813">Transport</keyword>
<evidence type="ECO:0000256" key="2">
    <source>
        <dbReference type="ARBA" id="ARBA00010992"/>
    </source>
</evidence>
<evidence type="ECO:0000256" key="4">
    <source>
        <dbReference type="ARBA" id="ARBA00022692"/>
    </source>
</evidence>